<proteinExistence type="predicted"/>
<evidence type="ECO:0000256" key="1">
    <source>
        <dbReference type="SAM" id="Phobius"/>
    </source>
</evidence>
<dbReference type="Proteomes" id="UP000267821">
    <property type="component" value="Unassembled WGS sequence"/>
</dbReference>
<evidence type="ECO:0000313" key="3">
    <source>
        <dbReference type="Proteomes" id="UP000267821"/>
    </source>
</evidence>
<keyword evidence="1" id="KW-1133">Transmembrane helix</keyword>
<keyword evidence="1" id="KW-0812">Transmembrane</keyword>
<protein>
    <submittedName>
        <fullName evidence="2">Uncharacterized protein</fullName>
    </submittedName>
</protein>
<gene>
    <name evidence="2" type="ORF">L211DRAFT_863969</name>
</gene>
<name>A0A3N4M2P7_9PEZI</name>
<dbReference type="InParanoid" id="A0A3N4M2P7"/>
<sequence length="123" mass="14345">MAPVLKSLIHDYPERSFLGLWIRVALNIGERTVSMYKRMGALKWIIGGVGISWTLACLTLHNLLWHTRDEERWLAQGERLLEKDAGGRRQQGKQMQLREEQNAKRNVQKIVLLNCIYTEQQET</sequence>
<dbReference type="AlphaFoldDB" id="A0A3N4M2P7"/>
<evidence type="ECO:0000313" key="2">
    <source>
        <dbReference type="EMBL" id="RPB29297.1"/>
    </source>
</evidence>
<keyword evidence="3" id="KW-1185">Reference proteome</keyword>
<keyword evidence="1" id="KW-0472">Membrane</keyword>
<feature type="transmembrane region" description="Helical" evidence="1">
    <location>
        <begin position="44"/>
        <end position="65"/>
    </location>
</feature>
<organism evidence="2 3">
    <name type="scientific">Terfezia boudieri ATCC MYA-4762</name>
    <dbReference type="NCBI Taxonomy" id="1051890"/>
    <lineage>
        <taxon>Eukaryota</taxon>
        <taxon>Fungi</taxon>
        <taxon>Dikarya</taxon>
        <taxon>Ascomycota</taxon>
        <taxon>Pezizomycotina</taxon>
        <taxon>Pezizomycetes</taxon>
        <taxon>Pezizales</taxon>
        <taxon>Pezizaceae</taxon>
        <taxon>Terfezia</taxon>
    </lineage>
</organism>
<accession>A0A3N4M2P7</accession>
<reference evidence="2 3" key="1">
    <citation type="journal article" date="2018" name="Nat. Ecol. Evol.">
        <title>Pezizomycetes genomes reveal the molecular basis of ectomycorrhizal truffle lifestyle.</title>
        <authorList>
            <person name="Murat C."/>
            <person name="Payen T."/>
            <person name="Noel B."/>
            <person name="Kuo A."/>
            <person name="Morin E."/>
            <person name="Chen J."/>
            <person name="Kohler A."/>
            <person name="Krizsan K."/>
            <person name="Balestrini R."/>
            <person name="Da Silva C."/>
            <person name="Montanini B."/>
            <person name="Hainaut M."/>
            <person name="Levati E."/>
            <person name="Barry K.W."/>
            <person name="Belfiori B."/>
            <person name="Cichocki N."/>
            <person name="Clum A."/>
            <person name="Dockter R.B."/>
            <person name="Fauchery L."/>
            <person name="Guy J."/>
            <person name="Iotti M."/>
            <person name="Le Tacon F."/>
            <person name="Lindquist E.A."/>
            <person name="Lipzen A."/>
            <person name="Malagnac F."/>
            <person name="Mello A."/>
            <person name="Molinier V."/>
            <person name="Miyauchi S."/>
            <person name="Poulain J."/>
            <person name="Riccioni C."/>
            <person name="Rubini A."/>
            <person name="Sitrit Y."/>
            <person name="Splivallo R."/>
            <person name="Traeger S."/>
            <person name="Wang M."/>
            <person name="Zifcakova L."/>
            <person name="Wipf D."/>
            <person name="Zambonelli A."/>
            <person name="Paolocci F."/>
            <person name="Nowrousian M."/>
            <person name="Ottonello S."/>
            <person name="Baldrian P."/>
            <person name="Spatafora J.W."/>
            <person name="Henrissat B."/>
            <person name="Nagy L.G."/>
            <person name="Aury J.M."/>
            <person name="Wincker P."/>
            <person name="Grigoriev I.V."/>
            <person name="Bonfante P."/>
            <person name="Martin F.M."/>
        </authorList>
    </citation>
    <scope>NUCLEOTIDE SEQUENCE [LARGE SCALE GENOMIC DNA]</scope>
    <source>
        <strain evidence="2 3">ATCC MYA-4762</strain>
    </source>
</reference>
<dbReference type="EMBL" id="ML121527">
    <property type="protein sequence ID" value="RPB29297.1"/>
    <property type="molecule type" value="Genomic_DNA"/>
</dbReference>